<dbReference type="InterPro" id="IPR000212">
    <property type="entry name" value="DNA_helicase_UvrD/REP"/>
</dbReference>
<evidence type="ECO:0000313" key="19">
    <source>
        <dbReference type="Proteomes" id="UP000000663"/>
    </source>
</evidence>
<dbReference type="Gene3D" id="1.10.10.160">
    <property type="match status" value="1"/>
</dbReference>
<keyword evidence="5 15" id="KW-0378">Hydrolase</keyword>
<evidence type="ECO:0000256" key="12">
    <source>
        <dbReference type="ARBA" id="ARBA00034617"/>
    </source>
</evidence>
<proteinExistence type="inferred from homology"/>
<evidence type="ECO:0000256" key="4">
    <source>
        <dbReference type="ARBA" id="ARBA00022763"/>
    </source>
</evidence>
<evidence type="ECO:0000256" key="1">
    <source>
        <dbReference type="ARBA" id="ARBA00009922"/>
    </source>
</evidence>
<dbReference type="PROSITE" id="PS51198">
    <property type="entry name" value="UVRD_HELICASE_ATP_BIND"/>
    <property type="match status" value="1"/>
</dbReference>
<dbReference type="Proteomes" id="UP000000663">
    <property type="component" value="Chromosome"/>
</dbReference>
<evidence type="ECO:0000256" key="8">
    <source>
        <dbReference type="ARBA" id="ARBA00022840"/>
    </source>
</evidence>
<keyword evidence="3 15" id="KW-0547">Nucleotide-binding</keyword>
<feature type="domain" description="UvrD-like helicase C-terminal" evidence="17">
    <location>
        <begin position="336"/>
        <end position="617"/>
    </location>
</feature>
<evidence type="ECO:0000256" key="6">
    <source>
        <dbReference type="ARBA" id="ARBA00022806"/>
    </source>
</evidence>
<evidence type="ECO:0000259" key="17">
    <source>
        <dbReference type="PROSITE" id="PS51217"/>
    </source>
</evidence>
<dbReference type="GO" id="GO:0004527">
    <property type="term" value="F:exonuclease activity"/>
    <property type="evidence" value="ECO:0007669"/>
    <property type="project" value="UniProtKB-KW"/>
</dbReference>
<dbReference type="GO" id="GO:0016887">
    <property type="term" value="F:ATP hydrolysis activity"/>
    <property type="evidence" value="ECO:0007669"/>
    <property type="project" value="RHEA"/>
</dbReference>
<evidence type="ECO:0000256" key="13">
    <source>
        <dbReference type="ARBA" id="ARBA00034808"/>
    </source>
</evidence>
<dbReference type="SUPFAM" id="SSF52540">
    <property type="entry name" value="P-loop containing nucleoside triphosphate hydrolases"/>
    <property type="match status" value="1"/>
</dbReference>
<dbReference type="OrthoDB" id="203178at2157"/>
<dbReference type="Pfam" id="PF13361">
    <property type="entry name" value="UvrD_C"/>
    <property type="match status" value="2"/>
</dbReference>
<dbReference type="EMBL" id="AM114193">
    <property type="protein sequence ID" value="CAJ35284.1"/>
    <property type="molecule type" value="Genomic_DNA"/>
</dbReference>
<evidence type="ECO:0000256" key="5">
    <source>
        <dbReference type="ARBA" id="ARBA00022801"/>
    </source>
</evidence>
<dbReference type="InterPro" id="IPR027417">
    <property type="entry name" value="P-loop_NTPase"/>
</dbReference>
<dbReference type="PANTHER" id="PTHR11070">
    <property type="entry name" value="UVRD / RECB / PCRA DNA HELICASE FAMILY MEMBER"/>
    <property type="match status" value="1"/>
</dbReference>
<dbReference type="EC" id="5.6.2.4" evidence="13"/>
<dbReference type="PROSITE" id="PS51217">
    <property type="entry name" value="UVRD_HELICASE_CTER"/>
    <property type="match status" value="1"/>
</dbReference>
<dbReference type="KEGG" id="rci:LRC310"/>
<gene>
    <name evidence="18" type="primary">pcrA</name>
    <name evidence="18" type="ORF">LRC310</name>
</gene>
<dbReference type="RefSeq" id="WP_012037206.1">
    <property type="nucleotide sequence ID" value="NC_009464.1"/>
</dbReference>
<dbReference type="CDD" id="cd17932">
    <property type="entry name" value="DEXQc_UvrD"/>
    <property type="match status" value="1"/>
</dbReference>
<dbReference type="GeneID" id="5143838"/>
<sequence length="1075" mass="122567">MDFFSWFESTTGKPLNDRQKDAVRCDTGAVLVSAGAGTGKTTMITAKAAYLIKEKSLKPERLLMLTFSRDAAAHMKEEIEKVVPEARDATANTFHAFCLDILVAGESDTGIDERYRLLDEKDGGFILCKEAGVPPRLASHYITSIQRAKDMGLTWADYEGYLGQLEASMREICPEEDIESAAGAATVRLRTEQFKDKQAREEKKKITEFLELFEEYKGYLKFLEAWKKYEQIKAQKLLLDYADMIRLTIDYARARGHEVLADKFDYVIVDEFQDTNRQQYELLKILAGDGKGITVVGDVNQSIYGFRGAYPENIDTFKEEYRPATFDLTENYRSTDSILRTAYRLIRNNYQKADDARLLQAFDHREGTRVMLLKTLNQNEQARRIVEEIDRLLAEGVAPEEIAVLFRSYSSLRPIEAALKQRAIPYQVSTTTGFLKRPEIRTALAYLYVLASLEMPRHGADQLWYKLLQYRYGVSIRDVHLLSAAAKRDSIQGVLTGSLPRGLSEEGRVKIRHLVDRIMELRASTNKELPDLLLDIYELSGLSREFTHDNSSESKTSLLNLKALHDIVTGFQDLYGTDLQGFIEYVELLDEIGDDGELPRQEKAGGVVLKTCHGAKGLEYSHVFVVDLAKDKFPLSRGGREPLVPDQLNDRYADVFSLPEAEIEEALKKRKQDFKLKEERRLAYVAFTRAKDRLYLCYPASYGESERPPSMFIAEACYNSGELHPDMELVEDAEEKAAVATRDSDLDRKKNEIKRQILSTIDSEPDLALYNLLLYQHLCGRPIAINCPQAAMAGEEAAVIRAELDAGIPRGMQFDPKEVRLSYSGLKTYEECPKKYELQYLLNIPSRTKDSEGESPLSFGNYIHKTLELAVKQQISTREELDAIAEKTSLLPDFAGVDKDKAKRIFDVFWARNKDTIRRSVGVEQFFNFTMDGFQFTGKIDRVDQLSENGDAEIIDYKTGREPGTEDRERQITMYMLALQRDPALREKRLTPKRATLELLEEEKPRTFELCDDGTMKSVGSNCKAIEIEKVRQWFVQMANNIAYDYEHGFEVIEECGQVGYTGNCPYKMYCPRWG</sequence>
<evidence type="ECO:0000256" key="9">
    <source>
        <dbReference type="ARBA" id="ARBA00023125"/>
    </source>
</evidence>
<evidence type="ECO:0000256" key="7">
    <source>
        <dbReference type="ARBA" id="ARBA00022839"/>
    </source>
</evidence>
<dbReference type="eggNOG" id="arCOG00798">
    <property type="taxonomic scope" value="Archaea"/>
</dbReference>
<dbReference type="GO" id="GO:0000725">
    <property type="term" value="P:recombinational repair"/>
    <property type="evidence" value="ECO:0007669"/>
    <property type="project" value="TreeGrafter"/>
</dbReference>
<protein>
    <recommendedName>
        <fullName evidence="13">DNA 3'-5' helicase</fullName>
        <ecNumber evidence="13">5.6.2.4</ecNumber>
    </recommendedName>
</protein>
<evidence type="ECO:0000256" key="10">
    <source>
        <dbReference type="ARBA" id="ARBA00023204"/>
    </source>
</evidence>
<keyword evidence="9" id="KW-0238">DNA-binding</keyword>
<reference evidence="18 19" key="1">
    <citation type="journal article" date="2006" name="Science">
        <title>Genome of rice cluster I archaea -- the key methane producers in the rice rhizosphere.</title>
        <authorList>
            <person name="Erkel C."/>
            <person name="Kube M."/>
            <person name="Reinhardt R."/>
            <person name="Liesack W."/>
        </authorList>
    </citation>
    <scope>NUCLEOTIDE SEQUENCE [LARGE SCALE GENOMIC DNA]</scope>
    <source>
        <strain evidence="19">DSM 22066 / NBRC 105507 / MRE50</strain>
    </source>
</reference>
<dbReference type="InterPro" id="IPR014017">
    <property type="entry name" value="DNA_helicase_UvrD-like_C"/>
</dbReference>
<dbReference type="Gene3D" id="3.90.320.10">
    <property type="match status" value="1"/>
</dbReference>
<dbReference type="Gene3D" id="3.40.50.300">
    <property type="entry name" value="P-loop containing nucleotide triphosphate hydrolases"/>
    <property type="match status" value="2"/>
</dbReference>
<evidence type="ECO:0000256" key="14">
    <source>
        <dbReference type="ARBA" id="ARBA00048988"/>
    </source>
</evidence>
<comment type="catalytic activity">
    <reaction evidence="14">
        <text>ATP + H2O = ADP + phosphate + H(+)</text>
        <dbReference type="Rhea" id="RHEA:13065"/>
        <dbReference type="ChEBI" id="CHEBI:15377"/>
        <dbReference type="ChEBI" id="CHEBI:15378"/>
        <dbReference type="ChEBI" id="CHEBI:30616"/>
        <dbReference type="ChEBI" id="CHEBI:43474"/>
        <dbReference type="ChEBI" id="CHEBI:456216"/>
        <dbReference type="EC" id="5.6.2.4"/>
    </reaction>
</comment>
<dbReference type="GO" id="GO:0005524">
    <property type="term" value="F:ATP binding"/>
    <property type="evidence" value="ECO:0007669"/>
    <property type="project" value="UniProtKB-UniRule"/>
</dbReference>
<evidence type="ECO:0000313" key="18">
    <source>
        <dbReference type="EMBL" id="CAJ35284.1"/>
    </source>
</evidence>
<dbReference type="InterPro" id="IPR013986">
    <property type="entry name" value="DExx_box_DNA_helicase_dom_sf"/>
</dbReference>
<evidence type="ECO:0000256" key="11">
    <source>
        <dbReference type="ARBA" id="ARBA00023235"/>
    </source>
</evidence>
<dbReference type="AlphaFoldDB" id="Q0W8K9"/>
<keyword evidence="11" id="KW-0413">Isomerase</keyword>
<dbReference type="PANTHER" id="PTHR11070:SF2">
    <property type="entry name" value="ATP-DEPENDENT DNA HELICASE SRS2"/>
    <property type="match status" value="1"/>
</dbReference>
<dbReference type="GO" id="GO:0003677">
    <property type="term" value="F:DNA binding"/>
    <property type="evidence" value="ECO:0007669"/>
    <property type="project" value="UniProtKB-KW"/>
</dbReference>
<keyword evidence="4" id="KW-0227">DNA damage</keyword>
<keyword evidence="6 15" id="KW-0347">Helicase</keyword>
<dbReference type="InterPro" id="IPR011335">
    <property type="entry name" value="Restrct_endonuc-II-like"/>
</dbReference>
<dbReference type="eggNOG" id="arCOG00801">
    <property type="taxonomic scope" value="Archaea"/>
</dbReference>
<name>Q0W8K9_METAR</name>
<dbReference type="GO" id="GO:0043138">
    <property type="term" value="F:3'-5' DNA helicase activity"/>
    <property type="evidence" value="ECO:0007669"/>
    <property type="project" value="UniProtKB-EC"/>
</dbReference>
<keyword evidence="2" id="KW-0540">Nuclease</keyword>
<comment type="catalytic activity">
    <reaction evidence="12">
        <text>Couples ATP hydrolysis with the unwinding of duplex DNA by translocating in the 3'-5' direction.</text>
        <dbReference type="EC" id="5.6.2.4"/>
    </reaction>
</comment>
<organism evidence="18 19">
    <name type="scientific">Methanocella arvoryzae (strain DSM 22066 / NBRC 105507 / MRE50)</name>
    <dbReference type="NCBI Taxonomy" id="351160"/>
    <lineage>
        <taxon>Archaea</taxon>
        <taxon>Methanobacteriati</taxon>
        <taxon>Methanobacteriota</taxon>
        <taxon>Stenosarchaea group</taxon>
        <taxon>Methanomicrobia</taxon>
        <taxon>Methanocellales</taxon>
        <taxon>Methanocellaceae</taxon>
        <taxon>Methanocella</taxon>
    </lineage>
</organism>
<evidence type="ECO:0000256" key="3">
    <source>
        <dbReference type="ARBA" id="ARBA00022741"/>
    </source>
</evidence>
<comment type="similarity">
    <text evidence="1">Belongs to the helicase family. UvrD subfamily.</text>
</comment>
<accession>Q0W8K9</accession>
<keyword evidence="10" id="KW-0234">DNA repair</keyword>
<dbReference type="InterPro" id="IPR011604">
    <property type="entry name" value="PDDEXK-like_dom_sf"/>
</dbReference>
<evidence type="ECO:0000259" key="16">
    <source>
        <dbReference type="PROSITE" id="PS51198"/>
    </source>
</evidence>
<evidence type="ECO:0000256" key="15">
    <source>
        <dbReference type="PROSITE-ProRule" id="PRU00560"/>
    </source>
</evidence>
<feature type="binding site" evidence="15">
    <location>
        <begin position="34"/>
        <end position="41"/>
    </location>
    <ligand>
        <name>ATP</name>
        <dbReference type="ChEBI" id="CHEBI:30616"/>
    </ligand>
</feature>
<keyword evidence="8 15" id="KW-0067">ATP-binding</keyword>
<feature type="domain" description="UvrD-like helicase ATP-binding" evidence="16">
    <location>
        <begin position="13"/>
        <end position="335"/>
    </location>
</feature>
<keyword evidence="19" id="KW-1185">Reference proteome</keyword>
<dbReference type="InterPro" id="IPR014016">
    <property type="entry name" value="UvrD-like_ATP-bd"/>
</dbReference>
<dbReference type="Pfam" id="PF12705">
    <property type="entry name" value="PDDEXK_1"/>
    <property type="match status" value="1"/>
</dbReference>
<dbReference type="SUPFAM" id="SSF52980">
    <property type="entry name" value="Restriction endonuclease-like"/>
    <property type="match status" value="1"/>
</dbReference>
<dbReference type="Pfam" id="PF00580">
    <property type="entry name" value="UvrD-helicase"/>
    <property type="match status" value="1"/>
</dbReference>
<evidence type="ECO:0000256" key="2">
    <source>
        <dbReference type="ARBA" id="ARBA00022722"/>
    </source>
</evidence>
<keyword evidence="7" id="KW-0269">Exonuclease</keyword>
<dbReference type="STRING" id="351160.LRC310"/>
<dbReference type="InterPro" id="IPR038726">
    <property type="entry name" value="PDDEXK_AddAB-type"/>
</dbReference>
<dbReference type="Gene3D" id="1.10.486.10">
    <property type="entry name" value="PCRA, domain 4"/>
    <property type="match status" value="1"/>
</dbReference>